<dbReference type="InterPro" id="IPR023393">
    <property type="entry name" value="START-like_dom_sf"/>
</dbReference>
<name>A0ABZ0WCJ5_9BACT</name>
<dbReference type="RefSeq" id="WP_114792228.1">
    <property type="nucleotide sequence ID" value="NZ_CP139960.1"/>
</dbReference>
<evidence type="ECO:0000259" key="2">
    <source>
        <dbReference type="Pfam" id="PF08327"/>
    </source>
</evidence>
<dbReference type="InterPro" id="IPR013538">
    <property type="entry name" value="ASHA1/2-like_C"/>
</dbReference>
<reference evidence="3 4" key="1">
    <citation type="submission" date="2023-12" db="EMBL/GenBank/DDBJ databases">
        <title>Genome sequencing and assembly of bacterial species from a model synthetic community.</title>
        <authorList>
            <person name="Hogle S.L."/>
        </authorList>
    </citation>
    <scope>NUCLEOTIDE SEQUENCE [LARGE SCALE GENOMIC DNA]</scope>
    <source>
        <strain evidence="3 4">HAMBI_3031</strain>
    </source>
</reference>
<dbReference type="Pfam" id="PF08327">
    <property type="entry name" value="AHSA1"/>
    <property type="match status" value="1"/>
</dbReference>
<gene>
    <name evidence="3" type="ORF">U0035_10320</name>
</gene>
<sequence length="138" mass="16401">MSNQSLVALVLINRPVTEVWEYWTHAKHILQWNVPFDDWHCPEVENDLTAGGRFKFYMEKKDGSDGFEHTGVYDQVAPFEMIAYTLNDGRRAWIEFQQIDSNTIVRERFEPELHTAIELQKEFCQSVLNRFKNYVEQQ</sequence>
<comment type="similarity">
    <text evidence="1">Belongs to the AHA1 family.</text>
</comment>
<dbReference type="EMBL" id="CP139960">
    <property type="protein sequence ID" value="WQD40543.1"/>
    <property type="molecule type" value="Genomic_DNA"/>
</dbReference>
<dbReference type="SUPFAM" id="SSF55961">
    <property type="entry name" value="Bet v1-like"/>
    <property type="match status" value="1"/>
</dbReference>
<dbReference type="Proteomes" id="UP001325680">
    <property type="component" value="Chromosome"/>
</dbReference>
<organism evidence="3 4">
    <name type="scientific">Niabella yanshanensis</name>
    <dbReference type="NCBI Taxonomy" id="577386"/>
    <lineage>
        <taxon>Bacteria</taxon>
        <taxon>Pseudomonadati</taxon>
        <taxon>Bacteroidota</taxon>
        <taxon>Chitinophagia</taxon>
        <taxon>Chitinophagales</taxon>
        <taxon>Chitinophagaceae</taxon>
        <taxon>Niabella</taxon>
    </lineage>
</organism>
<evidence type="ECO:0000313" key="3">
    <source>
        <dbReference type="EMBL" id="WQD40543.1"/>
    </source>
</evidence>
<dbReference type="Gene3D" id="3.30.530.20">
    <property type="match status" value="1"/>
</dbReference>
<evidence type="ECO:0000313" key="4">
    <source>
        <dbReference type="Proteomes" id="UP001325680"/>
    </source>
</evidence>
<evidence type="ECO:0000256" key="1">
    <source>
        <dbReference type="ARBA" id="ARBA00006817"/>
    </source>
</evidence>
<protein>
    <submittedName>
        <fullName evidence="3">SRPBCC domain-containing protein</fullName>
    </submittedName>
</protein>
<proteinExistence type="inferred from homology"/>
<accession>A0ABZ0WCJ5</accession>
<keyword evidence="4" id="KW-1185">Reference proteome</keyword>
<feature type="domain" description="Activator of Hsp90 ATPase homologue 1/2-like C-terminal" evidence="2">
    <location>
        <begin position="15"/>
        <end position="136"/>
    </location>
</feature>